<dbReference type="EMBL" id="GEDG01036684">
    <property type="protein sequence ID" value="JAP08569.1"/>
    <property type="molecule type" value="Transcribed_RNA"/>
</dbReference>
<protein>
    <submittedName>
        <fullName evidence="1">Putative ovule protein</fullName>
    </submittedName>
</protein>
<sequence>MISGEFIELHHLPLFIPSGPWRPNRIFLESALHYISPLLKKTDEQVLESIITAKIRLYTAVYTDIHGQNTDVQVQKINTGARGAELGRIHRTYSPIYTKTCLNTTHIPQYTFAVYTGVWERKWAEEAQKRSNGPNFF</sequence>
<reference evidence="1" key="1">
    <citation type="submission" date="2015-12" db="EMBL/GenBank/DDBJ databases">
        <title>Gene expression during late stages of embryo sac development: a critical building block for successful pollen-pistil interactions.</title>
        <authorList>
            <person name="Liu Y."/>
            <person name="Joly V."/>
            <person name="Sabar M."/>
            <person name="Matton D.P."/>
        </authorList>
    </citation>
    <scope>NUCLEOTIDE SEQUENCE</scope>
</reference>
<feature type="non-terminal residue" evidence="1">
    <location>
        <position position="137"/>
    </location>
</feature>
<accession>A0A0V0GLH1</accession>
<evidence type="ECO:0000313" key="1">
    <source>
        <dbReference type="EMBL" id="JAP08569.1"/>
    </source>
</evidence>
<dbReference type="AlphaFoldDB" id="A0A0V0GLH1"/>
<proteinExistence type="predicted"/>
<name>A0A0V0GLH1_SOLCH</name>
<organism evidence="1">
    <name type="scientific">Solanum chacoense</name>
    <name type="common">Chaco potato</name>
    <dbReference type="NCBI Taxonomy" id="4108"/>
    <lineage>
        <taxon>Eukaryota</taxon>
        <taxon>Viridiplantae</taxon>
        <taxon>Streptophyta</taxon>
        <taxon>Embryophyta</taxon>
        <taxon>Tracheophyta</taxon>
        <taxon>Spermatophyta</taxon>
        <taxon>Magnoliopsida</taxon>
        <taxon>eudicotyledons</taxon>
        <taxon>Gunneridae</taxon>
        <taxon>Pentapetalae</taxon>
        <taxon>asterids</taxon>
        <taxon>lamiids</taxon>
        <taxon>Solanales</taxon>
        <taxon>Solanaceae</taxon>
        <taxon>Solanoideae</taxon>
        <taxon>Solaneae</taxon>
        <taxon>Solanum</taxon>
    </lineage>
</organism>